<evidence type="ECO:0000313" key="2">
    <source>
        <dbReference type="Proteomes" id="UP000799755"/>
    </source>
</evidence>
<evidence type="ECO:0000313" key="1">
    <source>
        <dbReference type="EMBL" id="KAF2465968.1"/>
    </source>
</evidence>
<comment type="caution">
    <text evidence="1">The sequence shown here is derived from an EMBL/GenBank/DDBJ whole genome shotgun (WGS) entry which is preliminary data.</text>
</comment>
<protein>
    <submittedName>
        <fullName evidence="1">Uncharacterized protein</fullName>
    </submittedName>
</protein>
<dbReference type="Proteomes" id="UP000799755">
    <property type="component" value="Unassembled WGS sequence"/>
</dbReference>
<name>A0ACB6QHC4_9PLEO</name>
<reference evidence="1" key="1">
    <citation type="journal article" date="2020" name="Stud. Mycol.">
        <title>101 Dothideomycetes genomes: a test case for predicting lifestyles and emergence of pathogens.</title>
        <authorList>
            <person name="Haridas S."/>
            <person name="Albert R."/>
            <person name="Binder M."/>
            <person name="Bloem J."/>
            <person name="Labutti K."/>
            <person name="Salamov A."/>
            <person name="Andreopoulos B."/>
            <person name="Baker S."/>
            <person name="Barry K."/>
            <person name="Bills G."/>
            <person name="Bluhm B."/>
            <person name="Cannon C."/>
            <person name="Castanera R."/>
            <person name="Culley D."/>
            <person name="Daum C."/>
            <person name="Ezra D."/>
            <person name="Gonzalez J."/>
            <person name="Henrissat B."/>
            <person name="Kuo A."/>
            <person name="Liang C."/>
            <person name="Lipzen A."/>
            <person name="Lutzoni F."/>
            <person name="Magnuson J."/>
            <person name="Mondo S."/>
            <person name="Nolan M."/>
            <person name="Ohm R."/>
            <person name="Pangilinan J."/>
            <person name="Park H.-J."/>
            <person name="Ramirez L."/>
            <person name="Alfaro M."/>
            <person name="Sun H."/>
            <person name="Tritt A."/>
            <person name="Yoshinaga Y."/>
            <person name="Zwiers L.-H."/>
            <person name="Turgeon B."/>
            <person name="Goodwin S."/>
            <person name="Spatafora J."/>
            <person name="Crous P."/>
            <person name="Grigoriev I."/>
        </authorList>
    </citation>
    <scope>NUCLEOTIDE SEQUENCE</scope>
    <source>
        <strain evidence="1">ATCC 200398</strain>
    </source>
</reference>
<keyword evidence="2" id="KW-1185">Reference proteome</keyword>
<accession>A0ACB6QHC4</accession>
<proteinExistence type="predicted"/>
<sequence length="266" mass="29831">MKNAFRSKVMWRLSTEGGPLVAAPPPQKYQISFLLASMEFSYLLESPTTKRHHPPPVCPAANPNLQPPISYNPHKNKSSTLIDPRPSLCTEKGPKSHLSQWSEISVKIRMKYQRSGVSGYPNLDFPSISHLHTVYSRPCSSGSFPAETHHNTHRSLIGSFLCRVLTVSCEYDVGSIALILKTTSGENRVRQDSYLQMSRTAIDKDESFIMFNSVALFSPFSITQLAAKPTTQRKSRRPPLNYKGKKLIRIRDPQSSHAGAKHIIFP</sequence>
<gene>
    <name evidence="1" type="ORF">BDR25DRAFT_396041</name>
</gene>
<dbReference type="EMBL" id="MU003527">
    <property type="protein sequence ID" value="KAF2465968.1"/>
    <property type="molecule type" value="Genomic_DNA"/>
</dbReference>
<organism evidence="1 2">
    <name type="scientific">Lindgomyces ingoldianus</name>
    <dbReference type="NCBI Taxonomy" id="673940"/>
    <lineage>
        <taxon>Eukaryota</taxon>
        <taxon>Fungi</taxon>
        <taxon>Dikarya</taxon>
        <taxon>Ascomycota</taxon>
        <taxon>Pezizomycotina</taxon>
        <taxon>Dothideomycetes</taxon>
        <taxon>Pleosporomycetidae</taxon>
        <taxon>Pleosporales</taxon>
        <taxon>Lindgomycetaceae</taxon>
        <taxon>Lindgomyces</taxon>
    </lineage>
</organism>